<dbReference type="STRING" id="667725.A0A0L0FKI9"/>
<evidence type="ECO:0000256" key="9">
    <source>
        <dbReference type="SAM" id="MobiDB-lite"/>
    </source>
</evidence>
<dbReference type="Gene3D" id="1.10.287.630">
    <property type="entry name" value="Helix hairpin bin"/>
    <property type="match status" value="1"/>
</dbReference>
<dbReference type="GeneID" id="25911044"/>
<dbReference type="Pfam" id="PF00520">
    <property type="entry name" value="Ion_trans"/>
    <property type="match status" value="1"/>
</dbReference>
<gene>
    <name evidence="12" type="ORF">SARC_10540</name>
</gene>
<feature type="region of interest" description="Disordered" evidence="9">
    <location>
        <begin position="1482"/>
        <end position="1533"/>
    </location>
</feature>
<keyword evidence="6 10" id="KW-0472">Membrane</keyword>
<feature type="region of interest" description="Disordered" evidence="9">
    <location>
        <begin position="817"/>
        <end position="949"/>
    </location>
</feature>
<evidence type="ECO:0000256" key="1">
    <source>
        <dbReference type="ARBA" id="ARBA00004141"/>
    </source>
</evidence>
<feature type="region of interest" description="Disordered" evidence="9">
    <location>
        <begin position="1388"/>
        <end position="1444"/>
    </location>
</feature>
<dbReference type="Proteomes" id="UP000054560">
    <property type="component" value="Unassembled WGS sequence"/>
</dbReference>
<feature type="region of interest" description="Disordered" evidence="9">
    <location>
        <begin position="1209"/>
        <end position="1304"/>
    </location>
</feature>
<evidence type="ECO:0000313" key="12">
    <source>
        <dbReference type="EMBL" id="KNC76986.1"/>
    </source>
</evidence>
<dbReference type="InterPro" id="IPR000595">
    <property type="entry name" value="cNMP-bd_dom"/>
</dbReference>
<protein>
    <recommendedName>
        <fullName evidence="11">Cyclic nucleotide-binding domain-containing protein</fullName>
    </recommendedName>
</protein>
<feature type="compositionally biased region" description="Basic and acidic residues" evidence="9">
    <location>
        <begin position="1166"/>
        <end position="1188"/>
    </location>
</feature>
<feature type="compositionally biased region" description="Basic and acidic residues" evidence="9">
    <location>
        <begin position="1524"/>
        <end position="1533"/>
    </location>
</feature>
<dbReference type="eggNOG" id="KOG0500">
    <property type="taxonomic scope" value="Eukaryota"/>
</dbReference>
<feature type="transmembrane region" description="Helical" evidence="10">
    <location>
        <begin position="64"/>
        <end position="86"/>
    </location>
</feature>
<feature type="region of interest" description="Disordered" evidence="9">
    <location>
        <begin position="1154"/>
        <end position="1188"/>
    </location>
</feature>
<name>A0A0L0FKI9_9EUKA</name>
<dbReference type="CDD" id="cd00038">
    <property type="entry name" value="CAP_ED"/>
    <property type="match status" value="1"/>
</dbReference>
<keyword evidence="7" id="KW-1071">Ligand-gated ion channel</keyword>
<dbReference type="RefSeq" id="XP_014150888.1">
    <property type="nucleotide sequence ID" value="XM_014295413.1"/>
</dbReference>
<sequence length="1533" mass="168859">VSLSNAESDDESQSASRLESVLKKRRSEVIKKRWKALRAAVKVVSKWQSTGINPNLYYPMSKSYAVWQAVMVGVTSYNMLICPTILAFKEVYMMPPLLMVSNLAIDALMAIHIRREFKTAYVTLGVTYDDEATIVEHYKKTHFMRDLIAALPLDTIVYIIQLSFSSWFDTTARLGDWYSTSHGPDVCSLDDTVSARVWDGFWEWIWLPAQIAVMLVRCRVLKLLHLQSLTHFFIGISNYTSHVNAVELVKLYLSVIWVGHMVGCAYYLICWIENFEGSDFVFETSFQYEPLWVKLLMTFYWGFSCMSGVSSTAQPPETPIETIFSFFVSLISISIYAVIIGNMGKIIKSSNHSAEKYRQAMERINNYMSYRRIPHTIQQRARQYFEFLHSRQRGYEDETILKDFPSHLRTEIYRHLCHDVVLKVPMFANSSKPFIDQMVTHLRPQIYSPGDFVVRIDEPGKEMFFISKGKVKVVNRVGASVVELGPGDFFGEIAVVSHTSRRVASVVAVSFCDLFVLNKSNLDELLTEFPDDAHEISHVARQRLRATSTAHMKEAADSASQIYRRLFGEPPSNSVPNIGFPDGRRMTVHNGQPTTTPASLPYLASGLDNRNFTQSPYQPMDPTSEEDDESEYIYDAHELHQPEPFGGETAFASAGDMVDEKTSTTDENIYGQTRNEHLENASLTRSSLSPENLRRLEAANNSSFHDSVGMGSRPNTPSHMDANELSTPSTDQETYAHSNTLEPSIPNTHQAQKTQPSAPITHQGTYAQPTTLELSSPNTVQSPTRPTDTPPHLNLNWLTTAAEHAAAMIFQKKNHRTRGESCSSHNSEGSTHNLSPLHAGISSPLSMTAMAKRKSAMTSKPAPMSPRLSGRPVQTLSLPRVQGPSRQVQNQLTVQQTRTVGAPSTDDSESGEPQAQQPLQKLKLAQALEQEQAQAQPHQQTPPPTHLHEFSKRGMRTRAISMDRLQPSPNTSPLTTRSRPVHAHRTKSGGLATDLLGSTHRSSGFGTSNVSPRGHLPKKPGGLHAAFSPGLHPSDGSTSGRGYFTALSADSLTSSHHLAKGAPKAGFSGFASLDGPSSGCDSSPVPGPGPRVSKDSVLWNHRAATGGRSHSTISIQTHEPTPPPIKRTSSASNRLGLRHTSADWSPQESIVVTSAPVQDDGLSSDADSRGSVRSYRLESPRRQDSYSIEDKDNMLARAGIIDSTELHRPACSPRSYRSRAYSLSPRPCAQTPGAFRSKSKTPMSSIVLNRAHSSQAEDKSANASEADSSIPNSSSPSHARSVRRRNIRSLSSMPSDGASSPGLSRRQRILDLAQSIKQQIPDSGSGSVVDALGALEGNITSLTPEDREQALVLLGRLTTTLTRNRTRSADAEFQPHANNSMNQALREEDVDKELNASTSKRLPSPLVQRESPSMRKPLSNVGTRASGNTAEEKGSKAEQPVKTDKVNAPSVEVFAVDSESPPSKIKIVLGYSDDGLALKYGSGKLKHSNSDSQPSMSSAMIDALPDARDLRRLRPVKSSPVPGIRERENNRRP</sequence>
<feature type="compositionally biased region" description="Basic and acidic residues" evidence="9">
    <location>
        <begin position="1430"/>
        <end position="1444"/>
    </location>
</feature>
<keyword evidence="8" id="KW-0407">Ion channel</keyword>
<feature type="transmembrane region" description="Helical" evidence="10">
    <location>
        <begin position="322"/>
        <end position="341"/>
    </location>
</feature>
<evidence type="ECO:0000313" key="13">
    <source>
        <dbReference type="Proteomes" id="UP000054560"/>
    </source>
</evidence>
<evidence type="ECO:0000256" key="3">
    <source>
        <dbReference type="ARBA" id="ARBA00022692"/>
    </source>
</evidence>
<dbReference type="SMART" id="SM00100">
    <property type="entry name" value="cNMP"/>
    <property type="match status" value="1"/>
</dbReference>
<proteinExistence type="predicted"/>
<feature type="non-terminal residue" evidence="12">
    <location>
        <position position="1"/>
    </location>
</feature>
<feature type="region of interest" description="Disordered" evidence="9">
    <location>
        <begin position="658"/>
        <end position="763"/>
    </location>
</feature>
<feature type="region of interest" description="Disordered" evidence="9">
    <location>
        <begin position="1074"/>
        <end position="1131"/>
    </location>
</feature>
<feature type="compositionally biased region" description="Polar residues" evidence="9">
    <location>
        <begin position="884"/>
        <end position="899"/>
    </location>
</feature>
<dbReference type="InterPro" id="IPR014710">
    <property type="entry name" value="RmlC-like_jellyroll"/>
</dbReference>
<feature type="domain" description="Cyclic nucleotide-binding" evidence="11">
    <location>
        <begin position="426"/>
        <end position="526"/>
    </location>
</feature>
<dbReference type="GO" id="GO:0016020">
    <property type="term" value="C:membrane"/>
    <property type="evidence" value="ECO:0007669"/>
    <property type="project" value="UniProtKB-SubCell"/>
</dbReference>
<feature type="compositionally biased region" description="Polar residues" evidence="9">
    <location>
        <begin position="1420"/>
        <end position="1429"/>
    </location>
</feature>
<dbReference type="SUPFAM" id="SSF81324">
    <property type="entry name" value="Voltage-gated potassium channels"/>
    <property type="match status" value="1"/>
</dbReference>
<keyword evidence="2" id="KW-0813">Transport</keyword>
<dbReference type="Gene3D" id="2.60.120.10">
    <property type="entry name" value="Jelly Rolls"/>
    <property type="match status" value="1"/>
</dbReference>
<dbReference type="Pfam" id="PF00027">
    <property type="entry name" value="cNMP_binding"/>
    <property type="match status" value="1"/>
</dbReference>
<dbReference type="OrthoDB" id="421226at2759"/>
<dbReference type="Gene3D" id="1.10.287.70">
    <property type="match status" value="1"/>
</dbReference>
<keyword evidence="5" id="KW-0406">Ion transport</keyword>
<evidence type="ECO:0000256" key="7">
    <source>
        <dbReference type="ARBA" id="ARBA00023286"/>
    </source>
</evidence>
<dbReference type="InterPro" id="IPR018490">
    <property type="entry name" value="cNMP-bd_dom_sf"/>
</dbReference>
<feature type="transmembrane region" description="Helical" evidence="10">
    <location>
        <begin position="291"/>
        <end position="310"/>
    </location>
</feature>
<feature type="compositionally biased region" description="Polar residues" evidence="9">
    <location>
        <begin position="713"/>
        <end position="763"/>
    </location>
</feature>
<feature type="compositionally biased region" description="Low complexity" evidence="9">
    <location>
        <begin position="1263"/>
        <end position="1279"/>
    </location>
</feature>
<evidence type="ECO:0000256" key="8">
    <source>
        <dbReference type="ARBA" id="ARBA00023303"/>
    </source>
</evidence>
<dbReference type="PANTHER" id="PTHR45638:SF11">
    <property type="entry name" value="CYCLIC NUCLEOTIDE-GATED CATION CHANNEL SUBUNIT A"/>
    <property type="match status" value="1"/>
</dbReference>
<evidence type="ECO:0000256" key="10">
    <source>
        <dbReference type="SAM" id="Phobius"/>
    </source>
</evidence>
<feature type="transmembrane region" description="Helical" evidence="10">
    <location>
        <begin position="251"/>
        <end position="270"/>
    </location>
</feature>
<dbReference type="PROSITE" id="PS50042">
    <property type="entry name" value="CNMP_BINDING_3"/>
    <property type="match status" value="1"/>
</dbReference>
<keyword evidence="3 10" id="KW-0812">Transmembrane</keyword>
<keyword evidence="4 10" id="KW-1133">Transmembrane helix</keyword>
<reference evidence="12 13" key="1">
    <citation type="submission" date="2011-02" db="EMBL/GenBank/DDBJ databases">
        <title>The Genome Sequence of Sphaeroforma arctica JP610.</title>
        <authorList>
            <consortium name="The Broad Institute Genome Sequencing Platform"/>
            <person name="Russ C."/>
            <person name="Cuomo C."/>
            <person name="Young S.K."/>
            <person name="Zeng Q."/>
            <person name="Gargeya S."/>
            <person name="Alvarado L."/>
            <person name="Berlin A."/>
            <person name="Chapman S.B."/>
            <person name="Chen Z."/>
            <person name="Freedman E."/>
            <person name="Gellesch M."/>
            <person name="Goldberg J."/>
            <person name="Griggs A."/>
            <person name="Gujja S."/>
            <person name="Heilman E."/>
            <person name="Heiman D."/>
            <person name="Howarth C."/>
            <person name="Mehta T."/>
            <person name="Neiman D."/>
            <person name="Pearson M."/>
            <person name="Roberts A."/>
            <person name="Saif S."/>
            <person name="Shea T."/>
            <person name="Shenoy N."/>
            <person name="Sisk P."/>
            <person name="Stolte C."/>
            <person name="Sykes S."/>
            <person name="White J."/>
            <person name="Yandava C."/>
            <person name="Burger G."/>
            <person name="Gray M.W."/>
            <person name="Holland P.W.H."/>
            <person name="King N."/>
            <person name="Lang F.B.F."/>
            <person name="Roger A.J."/>
            <person name="Ruiz-Trillo I."/>
            <person name="Haas B."/>
            <person name="Nusbaum C."/>
            <person name="Birren B."/>
        </authorList>
    </citation>
    <scope>NUCLEOTIDE SEQUENCE [LARGE SCALE GENOMIC DNA]</scope>
    <source>
        <strain evidence="12 13">JP610</strain>
    </source>
</reference>
<feature type="compositionally biased region" description="Polar residues" evidence="9">
    <location>
        <begin position="820"/>
        <end position="834"/>
    </location>
</feature>
<dbReference type="FunFam" id="1.10.287.630:FF:000001">
    <property type="entry name" value="Cyclic nucleotide-gated channel alpha 3"/>
    <property type="match status" value="1"/>
</dbReference>
<organism evidence="12 13">
    <name type="scientific">Sphaeroforma arctica JP610</name>
    <dbReference type="NCBI Taxonomy" id="667725"/>
    <lineage>
        <taxon>Eukaryota</taxon>
        <taxon>Ichthyosporea</taxon>
        <taxon>Ichthyophonida</taxon>
        <taxon>Sphaeroforma</taxon>
    </lineage>
</organism>
<feature type="compositionally biased region" description="Polar residues" evidence="9">
    <location>
        <begin position="773"/>
        <end position="787"/>
    </location>
</feature>
<feature type="region of interest" description="Disordered" evidence="9">
    <location>
        <begin position="961"/>
        <end position="1037"/>
    </location>
</feature>
<dbReference type="SUPFAM" id="SSF51206">
    <property type="entry name" value="cAMP-binding domain-like"/>
    <property type="match status" value="1"/>
</dbReference>
<feature type="compositionally biased region" description="Low complexity" evidence="9">
    <location>
        <begin position="913"/>
        <end position="939"/>
    </location>
</feature>
<feature type="compositionally biased region" description="Polar residues" evidence="9">
    <location>
        <begin position="681"/>
        <end position="690"/>
    </location>
</feature>
<dbReference type="GO" id="GO:0005221">
    <property type="term" value="F:intracellularly cyclic nucleotide-activated monoatomic cation channel activity"/>
    <property type="evidence" value="ECO:0007669"/>
    <property type="project" value="InterPro"/>
</dbReference>
<keyword evidence="13" id="KW-1185">Reference proteome</keyword>
<evidence type="ECO:0000256" key="5">
    <source>
        <dbReference type="ARBA" id="ARBA00023065"/>
    </source>
</evidence>
<evidence type="ECO:0000256" key="4">
    <source>
        <dbReference type="ARBA" id="ARBA00022989"/>
    </source>
</evidence>
<dbReference type="InterPro" id="IPR050866">
    <property type="entry name" value="CNG_cation_channel"/>
</dbReference>
<feature type="compositionally biased region" description="Polar residues" evidence="9">
    <location>
        <begin position="1108"/>
        <end position="1119"/>
    </location>
</feature>
<evidence type="ECO:0000256" key="6">
    <source>
        <dbReference type="ARBA" id="ARBA00023136"/>
    </source>
</evidence>
<dbReference type="PANTHER" id="PTHR45638">
    <property type="entry name" value="CYCLIC NUCLEOTIDE-GATED CATION CHANNEL SUBUNIT A"/>
    <property type="match status" value="1"/>
</dbReference>
<evidence type="ECO:0000259" key="11">
    <source>
        <dbReference type="PROSITE" id="PS50042"/>
    </source>
</evidence>
<dbReference type="InterPro" id="IPR005821">
    <property type="entry name" value="Ion_trans_dom"/>
</dbReference>
<feature type="compositionally biased region" description="Polar residues" evidence="9">
    <location>
        <begin position="999"/>
        <end position="1011"/>
    </location>
</feature>
<dbReference type="GO" id="GO:0044877">
    <property type="term" value="F:protein-containing complex binding"/>
    <property type="evidence" value="ECO:0007669"/>
    <property type="project" value="TreeGrafter"/>
</dbReference>
<feature type="compositionally biased region" description="Polar residues" evidence="9">
    <location>
        <begin position="967"/>
        <end position="978"/>
    </location>
</feature>
<feature type="transmembrane region" description="Helical" evidence="10">
    <location>
        <begin position="92"/>
        <end position="111"/>
    </location>
</feature>
<comment type="subcellular location">
    <subcellularLocation>
        <location evidence="1">Membrane</location>
        <topology evidence="1">Multi-pass membrane protein</topology>
    </subcellularLocation>
</comment>
<feature type="compositionally biased region" description="Polar residues" evidence="9">
    <location>
        <begin position="1288"/>
        <end position="1302"/>
    </location>
</feature>
<evidence type="ECO:0000256" key="2">
    <source>
        <dbReference type="ARBA" id="ARBA00022448"/>
    </source>
</evidence>
<feature type="region of interest" description="Disordered" evidence="9">
    <location>
        <begin position="773"/>
        <end position="792"/>
    </location>
</feature>
<feature type="compositionally biased region" description="Polar residues" evidence="9">
    <location>
        <begin position="1240"/>
        <end position="1254"/>
    </location>
</feature>
<accession>A0A0L0FKI9</accession>
<dbReference type="EMBL" id="KQ242884">
    <property type="protein sequence ID" value="KNC76986.1"/>
    <property type="molecule type" value="Genomic_DNA"/>
</dbReference>